<reference evidence="2" key="1">
    <citation type="submission" date="2018-06" db="EMBL/GenBank/DDBJ databases">
        <authorList>
            <person name="Helene L.C."/>
            <person name="Dall'Agnol R."/>
            <person name="Delamuta J.R."/>
            <person name="Hungria M."/>
        </authorList>
    </citation>
    <scope>NUCLEOTIDE SEQUENCE [LARGE SCALE GENOMIC DNA]</scope>
    <source>
        <strain evidence="2">AC99b</strain>
    </source>
</reference>
<reference evidence="1 2" key="2">
    <citation type="submission" date="2018-07" db="EMBL/GenBank/DDBJ databases">
        <title>Diversity of Mesorhizobium strains in Brazil.</title>
        <authorList>
            <person name="Helene L.C.F."/>
            <person name="Dall'Agnol R."/>
            <person name="Delamuta J.R.M."/>
            <person name="Hungria M."/>
        </authorList>
    </citation>
    <scope>NUCLEOTIDE SEQUENCE [LARGE SCALE GENOMIC DNA]</scope>
    <source>
        <strain evidence="1 2">AC99b</strain>
    </source>
</reference>
<proteinExistence type="predicted"/>
<evidence type="ECO:0000313" key="1">
    <source>
        <dbReference type="EMBL" id="RAZ84151.1"/>
    </source>
</evidence>
<protein>
    <submittedName>
        <fullName evidence="1">Uncharacterized protein</fullName>
    </submittedName>
</protein>
<sequence length="64" mass="7170">MYSAGRRQPLPSTRSTWQDLGKGRCIRGSLIPRVRLLALLPTPYSLLPTPYSLLPTPLRTHDPS</sequence>
<evidence type="ECO:0000313" key="2">
    <source>
        <dbReference type="Proteomes" id="UP000251558"/>
    </source>
</evidence>
<dbReference type="AlphaFoldDB" id="A0A330H646"/>
<organism evidence="1 2">
    <name type="scientific">Mesorhizobium hawassense</name>
    <dbReference type="NCBI Taxonomy" id="1209954"/>
    <lineage>
        <taxon>Bacteria</taxon>
        <taxon>Pseudomonadati</taxon>
        <taxon>Pseudomonadota</taxon>
        <taxon>Alphaproteobacteria</taxon>
        <taxon>Hyphomicrobiales</taxon>
        <taxon>Phyllobacteriaceae</taxon>
        <taxon>Mesorhizobium</taxon>
    </lineage>
</organism>
<comment type="caution">
    <text evidence="1">The sequence shown here is derived from an EMBL/GenBank/DDBJ whole genome shotgun (WGS) entry which is preliminary data.</text>
</comment>
<accession>A0A330H646</accession>
<dbReference type="EMBL" id="QMBP01000025">
    <property type="protein sequence ID" value="RAZ84151.1"/>
    <property type="molecule type" value="Genomic_DNA"/>
</dbReference>
<dbReference type="Proteomes" id="UP000251558">
    <property type="component" value="Unassembled WGS sequence"/>
</dbReference>
<name>A0A330H646_9HYPH</name>
<gene>
    <name evidence="1" type="ORF">DPM33_32000</name>
</gene>
<keyword evidence="2" id="KW-1185">Reference proteome</keyword>